<protein>
    <recommendedName>
        <fullName evidence="1">Flagellar protein FlgJ N-terminal domain-containing protein</fullName>
    </recommendedName>
</protein>
<dbReference type="PRINTS" id="PR01002">
    <property type="entry name" value="FLGFLGJ"/>
</dbReference>
<dbReference type="Pfam" id="PF10135">
    <property type="entry name" value="Rod-binding"/>
    <property type="match status" value="1"/>
</dbReference>
<gene>
    <name evidence="2" type="ORF">METZ01_LOCUS162628</name>
</gene>
<reference evidence="2" key="1">
    <citation type="submission" date="2018-05" db="EMBL/GenBank/DDBJ databases">
        <authorList>
            <person name="Lanie J.A."/>
            <person name="Ng W.-L."/>
            <person name="Kazmierczak K.M."/>
            <person name="Andrzejewski T.M."/>
            <person name="Davidsen T.M."/>
            <person name="Wayne K.J."/>
            <person name="Tettelin H."/>
            <person name="Glass J.I."/>
            <person name="Rusch D."/>
            <person name="Podicherti R."/>
            <person name="Tsui H.-C.T."/>
            <person name="Winkler M.E."/>
        </authorList>
    </citation>
    <scope>NUCLEOTIDE SEQUENCE</scope>
</reference>
<evidence type="ECO:0000259" key="1">
    <source>
        <dbReference type="Pfam" id="PF10135"/>
    </source>
</evidence>
<evidence type="ECO:0000313" key="2">
    <source>
        <dbReference type="EMBL" id="SVB09774.1"/>
    </source>
</evidence>
<accession>A0A382B816</accession>
<dbReference type="AlphaFoldDB" id="A0A382B816"/>
<dbReference type="InterPro" id="IPR019301">
    <property type="entry name" value="Flagellar_prot_FlgJ_N"/>
</dbReference>
<organism evidence="2">
    <name type="scientific">marine metagenome</name>
    <dbReference type="NCBI Taxonomy" id="408172"/>
    <lineage>
        <taxon>unclassified sequences</taxon>
        <taxon>metagenomes</taxon>
        <taxon>ecological metagenomes</taxon>
    </lineage>
</organism>
<proteinExistence type="predicted"/>
<sequence>MNMHTTSYFDFASLAALKGRETVKQPESSKAVLEKFEALFIDQMLQSMRKATVRSELFDSEGIKLYESLFDKEISEELAKSGGLGLTKDLEQQLGLDSTSRDDKHLSLERLNRSLAVNKSKAMALYSLQAADL</sequence>
<name>A0A382B816_9ZZZZ</name>
<feature type="domain" description="Flagellar protein FlgJ N-terminal" evidence="1">
    <location>
        <begin position="46"/>
        <end position="93"/>
    </location>
</feature>
<dbReference type="EMBL" id="UINC01028569">
    <property type="protein sequence ID" value="SVB09774.1"/>
    <property type="molecule type" value="Genomic_DNA"/>
</dbReference>